<dbReference type="SUPFAM" id="SSF53335">
    <property type="entry name" value="S-adenosyl-L-methionine-dependent methyltransferases"/>
    <property type="match status" value="1"/>
</dbReference>
<name>A0A9W3BDH2_BIOGL</name>
<comment type="similarity">
    <text evidence="2">Belongs to the methyltransferase superfamily. HEN1 family.</text>
</comment>
<dbReference type="GO" id="GO:0003723">
    <property type="term" value="F:RNA binding"/>
    <property type="evidence" value="ECO:0007669"/>
    <property type="project" value="UniProtKB-KW"/>
</dbReference>
<keyword evidence="6" id="KW-0949">S-adenosyl-L-methionine</keyword>
<dbReference type="EC" id="2.1.1.386" evidence="11"/>
<evidence type="ECO:0000256" key="8">
    <source>
        <dbReference type="ARBA" id="ARBA00022842"/>
    </source>
</evidence>
<dbReference type="Gene3D" id="3.40.50.150">
    <property type="entry name" value="Vaccinia Virus protein VP39"/>
    <property type="match status" value="1"/>
</dbReference>
<evidence type="ECO:0000256" key="5">
    <source>
        <dbReference type="ARBA" id="ARBA00022679"/>
    </source>
</evidence>
<gene>
    <name evidence="14" type="primary">LOC106066844</name>
</gene>
<comment type="cofactor">
    <cofactor evidence="1">
        <name>Mg(2+)</name>
        <dbReference type="ChEBI" id="CHEBI:18420"/>
    </cofactor>
</comment>
<dbReference type="GeneID" id="106066844"/>
<comment type="catalytic activity">
    <reaction evidence="12">
        <text>small RNA 3'-end nucleotide + S-adenosyl-L-methionine = small RNA 3'-end 2'-O-methylnucleotide + S-adenosyl-L-homocysteine + H(+)</text>
        <dbReference type="Rhea" id="RHEA:37887"/>
        <dbReference type="Rhea" id="RHEA-COMP:10415"/>
        <dbReference type="Rhea" id="RHEA-COMP:10416"/>
        <dbReference type="ChEBI" id="CHEBI:15378"/>
        <dbReference type="ChEBI" id="CHEBI:57856"/>
        <dbReference type="ChEBI" id="CHEBI:59789"/>
        <dbReference type="ChEBI" id="CHEBI:74896"/>
        <dbReference type="ChEBI" id="CHEBI:74898"/>
        <dbReference type="EC" id="2.1.1.386"/>
    </reaction>
</comment>
<accession>A0A9W3BDH2</accession>
<evidence type="ECO:0000256" key="9">
    <source>
        <dbReference type="ARBA" id="ARBA00022884"/>
    </source>
</evidence>
<sequence length="412" mass="47464">MPVVLRICMLGSSFGQSMSRHKKLKSVNLEAQSNCLDTKSTGIDVEDNGHGEDCKSTGIHFFPPLYAKRYRLAVETLTKYDIKSVIDFGCAECHFVKHLSSVPCLEAIALVDINKELLVSKQKTIAPELRHFIFKRKNPLHVSLLAGSAEETDSRVSHFEGVTMIELIEHLYPDVLQKVTHNVFGNIKPRLCLVTTPNSEFNVLFKNADPNKFRHWDHKFEWNQTEFKSWCEEICRRYNYIVEYTGVGLLPDKETHHLGYCSQAAVFCLNHQRVFSQSLSNEHFSLCYELIAEADYPFEKETCSLNERIDLEVKYCVQYLASSLRKENSGNDEGPVALQISRILNFPNIKSFCDEDAVRESLHRCEYQISDDQLIVYVPEEENDENDVNTEEDQCVAHQVCQDYEMHLESWD</sequence>
<dbReference type="Proteomes" id="UP001165740">
    <property type="component" value="Chromosome 9"/>
</dbReference>
<evidence type="ECO:0000256" key="10">
    <source>
        <dbReference type="ARBA" id="ARBA00023158"/>
    </source>
</evidence>
<dbReference type="PANTHER" id="PTHR21404">
    <property type="entry name" value="HEN1"/>
    <property type="match status" value="1"/>
</dbReference>
<keyword evidence="5" id="KW-0808">Transferase</keyword>
<keyword evidence="10" id="KW-0943">RNA-mediated gene silencing</keyword>
<dbReference type="GO" id="GO:0046872">
    <property type="term" value="F:metal ion binding"/>
    <property type="evidence" value="ECO:0007669"/>
    <property type="project" value="UniProtKB-KW"/>
</dbReference>
<keyword evidence="4" id="KW-0489">Methyltransferase</keyword>
<dbReference type="InterPro" id="IPR026610">
    <property type="entry name" value="Hen1"/>
</dbReference>
<keyword evidence="7" id="KW-0479">Metal-binding</keyword>
<keyword evidence="9" id="KW-0694">RNA-binding</keyword>
<evidence type="ECO:0000256" key="1">
    <source>
        <dbReference type="ARBA" id="ARBA00001946"/>
    </source>
</evidence>
<proteinExistence type="inferred from homology"/>
<evidence type="ECO:0000256" key="6">
    <source>
        <dbReference type="ARBA" id="ARBA00022691"/>
    </source>
</evidence>
<dbReference type="GO" id="GO:0090486">
    <property type="term" value="F:small RNA 2'-O-methyltransferase activity"/>
    <property type="evidence" value="ECO:0007669"/>
    <property type="project" value="UniProtKB-EC"/>
</dbReference>
<dbReference type="GO" id="GO:0005634">
    <property type="term" value="C:nucleus"/>
    <property type="evidence" value="ECO:0007669"/>
    <property type="project" value="TreeGrafter"/>
</dbReference>
<evidence type="ECO:0000256" key="2">
    <source>
        <dbReference type="ARBA" id="ARBA00009026"/>
    </source>
</evidence>
<protein>
    <recommendedName>
        <fullName evidence="3">Small RNA 2'-O-methyltransferase</fullName>
        <ecNumber evidence="11">2.1.1.386</ecNumber>
    </recommendedName>
</protein>
<organism evidence="13 14">
    <name type="scientific">Biomphalaria glabrata</name>
    <name type="common">Bloodfluke planorb</name>
    <name type="synonym">Freshwater snail</name>
    <dbReference type="NCBI Taxonomy" id="6526"/>
    <lineage>
        <taxon>Eukaryota</taxon>
        <taxon>Metazoa</taxon>
        <taxon>Spiralia</taxon>
        <taxon>Lophotrochozoa</taxon>
        <taxon>Mollusca</taxon>
        <taxon>Gastropoda</taxon>
        <taxon>Heterobranchia</taxon>
        <taxon>Euthyneura</taxon>
        <taxon>Panpulmonata</taxon>
        <taxon>Hygrophila</taxon>
        <taxon>Lymnaeoidea</taxon>
        <taxon>Planorbidae</taxon>
        <taxon>Biomphalaria</taxon>
    </lineage>
</organism>
<dbReference type="OrthoDB" id="2154311at2759"/>
<evidence type="ECO:0000313" key="14">
    <source>
        <dbReference type="RefSeq" id="XP_055897632.1"/>
    </source>
</evidence>
<evidence type="ECO:0000256" key="4">
    <source>
        <dbReference type="ARBA" id="ARBA00022603"/>
    </source>
</evidence>
<keyword evidence="13" id="KW-1185">Reference proteome</keyword>
<keyword evidence="8" id="KW-0460">Magnesium</keyword>
<dbReference type="GO" id="GO:0001510">
    <property type="term" value="P:RNA methylation"/>
    <property type="evidence" value="ECO:0007669"/>
    <property type="project" value="InterPro"/>
</dbReference>
<dbReference type="AlphaFoldDB" id="A0A9W3BDH2"/>
<evidence type="ECO:0000256" key="12">
    <source>
        <dbReference type="ARBA" id="ARBA00048418"/>
    </source>
</evidence>
<evidence type="ECO:0000313" key="13">
    <source>
        <dbReference type="Proteomes" id="UP001165740"/>
    </source>
</evidence>
<dbReference type="InterPro" id="IPR029063">
    <property type="entry name" value="SAM-dependent_MTases_sf"/>
</dbReference>
<evidence type="ECO:0000256" key="11">
    <source>
        <dbReference type="ARBA" id="ARBA00035025"/>
    </source>
</evidence>
<dbReference type="PANTHER" id="PTHR21404:SF3">
    <property type="entry name" value="SMALL RNA 2'-O-METHYLTRANSFERASE"/>
    <property type="match status" value="1"/>
</dbReference>
<dbReference type="RefSeq" id="XP_055897632.1">
    <property type="nucleotide sequence ID" value="XM_056041657.1"/>
</dbReference>
<dbReference type="GO" id="GO:0030422">
    <property type="term" value="P:siRNA processing"/>
    <property type="evidence" value="ECO:0007669"/>
    <property type="project" value="TreeGrafter"/>
</dbReference>
<evidence type="ECO:0000256" key="7">
    <source>
        <dbReference type="ARBA" id="ARBA00022723"/>
    </source>
</evidence>
<dbReference type="GO" id="GO:0005737">
    <property type="term" value="C:cytoplasm"/>
    <property type="evidence" value="ECO:0007669"/>
    <property type="project" value="TreeGrafter"/>
</dbReference>
<dbReference type="GO" id="GO:0034587">
    <property type="term" value="P:piRNA processing"/>
    <property type="evidence" value="ECO:0007669"/>
    <property type="project" value="TreeGrafter"/>
</dbReference>
<dbReference type="OMA" id="YEQRYCA"/>
<reference evidence="14" key="1">
    <citation type="submission" date="2025-08" db="UniProtKB">
        <authorList>
            <consortium name="RefSeq"/>
        </authorList>
    </citation>
    <scope>IDENTIFICATION</scope>
</reference>
<evidence type="ECO:0000256" key="3">
    <source>
        <dbReference type="ARBA" id="ARBA00021330"/>
    </source>
</evidence>